<comment type="similarity">
    <text evidence="6">Belongs to the class I-like SAM-binding methyltransferase superfamily. MenG/UbiE family.</text>
</comment>
<keyword evidence="1 6" id="KW-0489">Methyltransferase</keyword>
<protein>
    <recommendedName>
        <fullName evidence="6">2-methoxy-6-polyprenyl-1,4-benzoquinol methylase, mitochondrial</fullName>
        <ecNumber evidence="6">2.1.1.201</ecNumber>
    </recommendedName>
    <alternativeName>
        <fullName evidence="6">Ubiquinone biosynthesis methyltransferase COQ5</fullName>
    </alternativeName>
</protein>
<organism evidence="7 8">
    <name type="scientific">Galdieria yellowstonensis</name>
    <dbReference type="NCBI Taxonomy" id="3028027"/>
    <lineage>
        <taxon>Eukaryota</taxon>
        <taxon>Rhodophyta</taxon>
        <taxon>Bangiophyceae</taxon>
        <taxon>Galdieriales</taxon>
        <taxon>Galdieriaceae</taxon>
        <taxon>Galdieria</taxon>
    </lineage>
</organism>
<dbReference type="InterPro" id="IPR029063">
    <property type="entry name" value="SAM-dependent_MTases_sf"/>
</dbReference>
<dbReference type="Pfam" id="PF01209">
    <property type="entry name" value="Ubie_methyltran"/>
    <property type="match status" value="1"/>
</dbReference>
<keyword evidence="4 6" id="KW-0949">S-adenosyl-L-methionine</keyword>
<evidence type="ECO:0000256" key="6">
    <source>
        <dbReference type="HAMAP-Rule" id="MF_03191"/>
    </source>
</evidence>
<evidence type="ECO:0000256" key="4">
    <source>
        <dbReference type="ARBA" id="ARBA00022691"/>
    </source>
</evidence>
<proteinExistence type="inferred from homology"/>
<dbReference type="PROSITE" id="PS51608">
    <property type="entry name" value="SAM_MT_UBIE"/>
    <property type="match status" value="1"/>
</dbReference>
<dbReference type="GO" id="GO:0032259">
    <property type="term" value="P:methylation"/>
    <property type="evidence" value="ECO:0007669"/>
    <property type="project" value="UniProtKB-KW"/>
</dbReference>
<keyword evidence="6" id="KW-0999">Mitochondrion inner membrane</keyword>
<accession>A0AAV9ILX1</accession>
<keyword evidence="3 6" id="KW-0831">Ubiquinone biosynthesis</keyword>
<dbReference type="InterPro" id="IPR023576">
    <property type="entry name" value="UbiE/COQ5_MeTrFase_CS"/>
</dbReference>
<feature type="binding site" evidence="6">
    <location>
        <position position="131"/>
    </location>
    <ligand>
        <name>S-adenosyl-L-methionine</name>
        <dbReference type="ChEBI" id="CHEBI:59789"/>
    </ligand>
</feature>
<evidence type="ECO:0000256" key="1">
    <source>
        <dbReference type="ARBA" id="ARBA00022603"/>
    </source>
</evidence>
<dbReference type="GO" id="GO:0008425">
    <property type="term" value="F:2-methoxy-6-polyprenyl-1,4-benzoquinol methyltransferase activity"/>
    <property type="evidence" value="ECO:0007669"/>
    <property type="project" value="UniProtKB-UniRule"/>
</dbReference>
<dbReference type="PROSITE" id="PS01183">
    <property type="entry name" value="UBIE_1"/>
    <property type="match status" value="1"/>
</dbReference>
<evidence type="ECO:0000313" key="8">
    <source>
        <dbReference type="Proteomes" id="UP001300502"/>
    </source>
</evidence>
<comment type="caution">
    <text evidence="7">The sequence shown here is derived from an EMBL/GenBank/DDBJ whole genome shotgun (WGS) entry which is preliminary data.</text>
</comment>
<keyword evidence="2 6" id="KW-0808">Transferase</keyword>
<comment type="subunit">
    <text evidence="5">Component of a multi-subunit COQ enzyme complex, composed of at least COQ3, COQ4, COQ5, COQ6, COQ7 and COQ9. Interacts with PYURF; the interaction is direct, stabilizes COQ5 protein and associates PYURF with COQ enzyme complex.</text>
</comment>
<dbReference type="Proteomes" id="UP001300502">
    <property type="component" value="Unassembled WGS sequence"/>
</dbReference>
<sequence length="295" mass="33643">MLSSLSSCVFHLGKQRWRQYRKISSLSCLLQSFNEYTHFGYRSVPKEAKTSLVGSVFSDVASKYDLMNDWMSLGLHRIWKDLFVMSLAPTADMRILDVAGGTGDVAFRIVESKRKDSGGSAKQVEPVVVVDINEDMLRVGKERAKERGYRESEIMFVHGNAEKLPAASETVDAYVISFGMRNVTEPELALQEAYRVLRVGGRFHMLEFAQVQNDVLGYLYDMYSFSVIPWIGQLVANNRDAYQYLVESIRKFPSQEEFSKMMKNAGFQQVSYRNYHQGIVAQYSGFKLGQDRNPL</sequence>
<comment type="pathway">
    <text evidence="6">Cofactor biosynthesis; ubiquinone biosynthesis.</text>
</comment>
<comment type="subcellular location">
    <subcellularLocation>
        <location evidence="6">Mitochondrion inner membrane</location>
        <topology evidence="6">Peripheral membrane protein</topology>
        <orientation evidence="6">Matrix side</orientation>
    </subcellularLocation>
</comment>
<dbReference type="HAMAP" id="MF_01813">
    <property type="entry name" value="MenG_UbiE_methyltr"/>
    <property type="match status" value="1"/>
</dbReference>
<evidence type="ECO:0000313" key="7">
    <source>
        <dbReference type="EMBL" id="KAK4528349.1"/>
    </source>
</evidence>
<evidence type="ECO:0000256" key="5">
    <source>
        <dbReference type="ARBA" id="ARBA00046387"/>
    </source>
</evidence>
<feature type="binding site" evidence="6">
    <location>
        <begin position="160"/>
        <end position="161"/>
    </location>
    <ligand>
        <name>S-adenosyl-L-methionine</name>
        <dbReference type="ChEBI" id="CHEBI:59789"/>
    </ligand>
</feature>
<dbReference type="FunFam" id="3.40.50.150:FF:000064">
    <property type="entry name" value="2-methoxy-6-polyprenyl-1,4-benzoquinol methylase, mitochondrial"/>
    <property type="match status" value="1"/>
</dbReference>
<dbReference type="NCBIfam" id="TIGR01934">
    <property type="entry name" value="MenG_MenH_UbiE"/>
    <property type="match status" value="1"/>
</dbReference>
<keyword evidence="6" id="KW-0472">Membrane</keyword>
<dbReference type="CDD" id="cd02440">
    <property type="entry name" value="AdoMet_MTases"/>
    <property type="match status" value="1"/>
</dbReference>
<dbReference type="AlphaFoldDB" id="A0AAV9ILX1"/>
<comment type="catalytic activity">
    <reaction evidence="6">
        <text>a 2-methoxy-6-(all-trans-polyprenyl)benzene-1,4-diol + S-adenosyl-L-methionine = a 5-methoxy-2-methyl-3-(all-trans-polyprenyl)benzene-1,4-diol + S-adenosyl-L-homocysteine + H(+)</text>
        <dbReference type="Rhea" id="RHEA:28286"/>
        <dbReference type="Rhea" id="RHEA-COMP:10858"/>
        <dbReference type="Rhea" id="RHEA-COMP:10859"/>
        <dbReference type="ChEBI" id="CHEBI:15378"/>
        <dbReference type="ChEBI" id="CHEBI:57856"/>
        <dbReference type="ChEBI" id="CHEBI:59789"/>
        <dbReference type="ChEBI" id="CHEBI:84166"/>
        <dbReference type="ChEBI" id="CHEBI:84167"/>
        <dbReference type="EC" id="2.1.1.201"/>
    </reaction>
</comment>
<keyword evidence="8" id="KW-1185">Reference proteome</keyword>
<comment type="function">
    <text evidence="6">Methyltransferase required for the conversion of 2-polyprenyl-6-methoxy-1,4-benzoquinol (DDMQH2) to 2-polyprenyl-3-methyl-6-methoxy-1,4-benzoquinol (DMQH2).</text>
</comment>
<dbReference type="PANTHER" id="PTHR43591">
    <property type="entry name" value="METHYLTRANSFERASE"/>
    <property type="match status" value="1"/>
</dbReference>
<dbReference type="EMBL" id="JANCYU010000063">
    <property type="protein sequence ID" value="KAK4528349.1"/>
    <property type="molecule type" value="Genomic_DNA"/>
</dbReference>
<dbReference type="EC" id="2.1.1.201" evidence="6"/>
<dbReference type="Gene3D" id="3.40.50.150">
    <property type="entry name" value="Vaccinia Virus protein VP39"/>
    <property type="match status" value="1"/>
</dbReference>
<gene>
    <name evidence="7" type="ORF">GAYE_SCF55G6290</name>
</gene>
<feature type="binding site" evidence="6">
    <location>
        <position position="177"/>
    </location>
    <ligand>
        <name>S-adenosyl-L-methionine</name>
        <dbReference type="ChEBI" id="CHEBI:59789"/>
    </ligand>
</feature>
<dbReference type="PANTHER" id="PTHR43591:SF24">
    <property type="entry name" value="2-METHOXY-6-POLYPRENYL-1,4-BENZOQUINOL METHYLASE, MITOCHONDRIAL"/>
    <property type="match status" value="1"/>
</dbReference>
<evidence type="ECO:0000256" key="2">
    <source>
        <dbReference type="ARBA" id="ARBA00022679"/>
    </source>
</evidence>
<evidence type="ECO:0000256" key="3">
    <source>
        <dbReference type="ARBA" id="ARBA00022688"/>
    </source>
</evidence>
<dbReference type="InterPro" id="IPR004033">
    <property type="entry name" value="UbiE/COQ5_MeTrFase"/>
</dbReference>
<reference evidence="7 8" key="1">
    <citation type="submission" date="2022-07" db="EMBL/GenBank/DDBJ databases">
        <title>Genome-wide signatures of adaptation to extreme environments.</title>
        <authorList>
            <person name="Cho C.H."/>
            <person name="Yoon H.S."/>
        </authorList>
    </citation>
    <scope>NUCLEOTIDE SEQUENCE [LARGE SCALE GENOMIC DNA]</scope>
    <source>
        <strain evidence="7 8">108.79 E11</strain>
    </source>
</reference>
<keyword evidence="6" id="KW-0496">Mitochondrion</keyword>
<dbReference type="SUPFAM" id="SSF53335">
    <property type="entry name" value="S-adenosyl-L-methionine-dependent methyltransferases"/>
    <property type="match status" value="1"/>
</dbReference>
<dbReference type="GO" id="GO:0031314">
    <property type="term" value="C:extrinsic component of mitochondrial inner membrane"/>
    <property type="evidence" value="ECO:0007669"/>
    <property type="project" value="UniProtKB-UniRule"/>
</dbReference>
<feature type="binding site" evidence="6">
    <location>
        <position position="102"/>
    </location>
    <ligand>
        <name>S-adenosyl-L-methionine</name>
        <dbReference type="ChEBI" id="CHEBI:59789"/>
    </ligand>
</feature>
<name>A0AAV9ILX1_9RHOD</name>